<evidence type="ECO:0000256" key="3">
    <source>
        <dbReference type="RuleBase" id="RU361153"/>
    </source>
</evidence>
<dbReference type="InterPro" id="IPR050386">
    <property type="entry name" value="Glycosyl_hydrolase_5"/>
</dbReference>
<sequence>MEVNVALSKKMWTNFALIVVLVAITGIYSFGNLSAAKPLSEGSLPFLKVEGPHIVDDTGNKVFLKGINFGNWLLWEGKSLGLVNYAEHKLRYMMEERIDKEKVDLFFELIKKHLITKEDFHIAKAEGLNVIRLPFHHRYVKDEPTELDRAIEWAKEAGIYVILDFHAAPGSQAPDYFADSDGTAYLWDRRDHQEEFIRLWEILAKRYKNEPVIAGYEILNEPVAKEGWKVTKLYKETVERIRRIDPHHILFLDGNNYASDPSVLDPPFDDNVVYMLHDYGNSVREIKQTNKQQGWFTFRDRYKVPIMCSEFYISSDVEKYFESEDIHWAPWIYYKLSSKWQGWIHGMGRERRNRLDNIREEIYRLVENSKISDGSKEDIIKRLDKNQFRDLKNDISRLARKNIVNRAELEKLGEELRQIVEISWIDTFCDKINQMSPAELEELIQQMRERNSKQFTSDGFYE</sequence>
<name>A0A532UTY2_UNCL8</name>
<evidence type="ECO:0000256" key="2">
    <source>
        <dbReference type="ARBA" id="ARBA00023295"/>
    </source>
</evidence>
<dbReference type="AlphaFoldDB" id="A0A532UTY2"/>
<dbReference type="EMBL" id="NJBN01000010">
    <property type="protein sequence ID" value="TKJ38371.1"/>
    <property type="molecule type" value="Genomic_DNA"/>
</dbReference>
<comment type="similarity">
    <text evidence="3">Belongs to the glycosyl hydrolase 5 (cellulase A) family.</text>
</comment>
<gene>
    <name evidence="6" type="ORF">CEE37_12690</name>
</gene>
<accession>A0A532UTY2</accession>
<evidence type="ECO:0000313" key="7">
    <source>
        <dbReference type="Proteomes" id="UP000319619"/>
    </source>
</evidence>
<dbReference type="Gene3D" id="3.20.20.80">
    <property type="entry name" value="Glycosidases"/>
    <property type="match status" value="1"/>
</dbReference>
<keyword evidence="1 3" id="KW-0378">Hydrolase</keyword>
<protein>
    <recommendedName>
        <fullName evidence="5">Glycoside hydrolase family 5 domain-containing protein</fullName>
    </recommendedName>
</protein>
<dbReference type="InterPro" id="IPR017853">
    <property type="entry name" value="GH"/>
</dbReference>
<organism evidence="6 7">
    <name type="scientific">candidate division LCP-89 bacterium B3_LCP</name>
    <dbReference type="NCBI Taxonomy" id="2012998"/>
    <lineage>
        <taxon>Bacteria</taxon>
        <taxon>Pseudomonadati</taxon>
        <taxon>Bacteria division LCP-89</taxon>
    </lineage>
</organism>
<dbReference type="SUPFAM" id="SSF51445">
    <property type="entry name" value="(Trans)glycosidases"/>
    <property type="match status" value="1"/>
</dbReference>
<keyword evidence="2 3" id="KW-0326">Glycosidase</keyword>
<dbReference type="GO" id="GO:0005576">
    <property type="term" value="C:extracellular region"/>
    <property type="evidence" value="ECO:0007669"/>
    <property type="project" value="TreeGrafter"/>
</dbReference>
<feature type="transmembrane region" description="Helical" evidence="4">
    <location>
        <begin position="12"/>
        <end position="31"/>
    </location>
</feature>
<keyword evidence="4" id="KW-0472">Membrane</keyword>
<dbReference type="GO" id="GO:0008422">
    <property type="term" value="F:beta-glucosidase activity"/>
    <property type="evidence" value="ECO:0007669"/>
    <property type="project" value="TreeGrafter"/>
</dbReference>
<reference evidence="6 7" key="1">
    <citation type="submission" date="2017-06" db="EMBL/GenBank/DDBJ databases">
        <title>Novel microbial phyla capable of carbon fixation and sulfur reduction in deep-sea sediments.</title>
        <authorList>
            <person name="Huang J."/>
            <person name="Baker B."/>
            <person name="Wang Y."/>
        </authorList>
    </citation>
    <scope>NUCLEOTIDE SEQUENCE [LARGE SCALE GENOMIC DNA]</scope>
    <source>
        <strain evidence="6">B3_LCP</strain>
    </source>
</reference>
<dbReference type="GO" id="GO:0009986">
    <property type="term" value="C:cell surface"/>
    <property type="evidence" value="ECO:0007669"/>
    <property type="project" value="TreeGrafter"/>
</dbReference>
<evidence type="ECO:0000313" key="6">
    <source>
        <dbReference type="EMBL" id="TKJ38371.1"/>
    </source>
</evidence>
<proteinExistence type="inferred from homology"/>
<keyword evidence="4" id="KW-0812">Transmembrane</keyword>
<dbReference type="PANTHER" id="PTHR31297">
    <property type="entry name" value="GLUCAN ENDO-1,6-BETA-GLUCOSIDASE B"/>
    <property type="match status" value="1"/>
</dbReference>
<dbReference type="PANTHER" id="PTHR31297:SF13">
    <property type="entry name" value="PUTATIVE-RELATED"/>
    <property type="match status" value="1"/>
</dbReference>
<keyword evidence="4" id="KW-1133">Transmembrane helix</keyword>
<evidence type="ECO:0000256" key="4">
    <source>
        <dbReference type="SAM" id="Phobius"/>
    </source>
</evidence>
<feature type="domain" description="Glycoside hydrolase family 5" evidence="5">
    <location>
        <begin position="115"/>
        <end position="300"/>
    </location>
</feature>
<comment type="caution">
    <text evidence="6">The sequence shown here is derived from an EMBL/GenBank/DDBJ whole genome shotgun (WGS) entry which is preliminary data.</text>
</comment>
<evidence type="ECO:0000259" key="5">
    <source>
        <dbReference type="Pfam" id="PF00150"/>
    </source>
</evidence>
<dbReference type="Proteomes" id="UP000319619">
    <property type="component" value="Unassembled WGS sequence"/>
</dbReference>
<dbReference type="InterPro" id="IPR001547">
    <property type="entry name" value="Glyco_hydro_5"/>
</dbReference>
<evidence type="ECO:0000256" key="1">
    <source>
        <dbReference type="ARBA" id="ARBA00022801"/>
    </source>
</evidence>
<dbReference type="Pfam" id="PF00150">
    <property type="entry name" value="Cellulase"/>
    <property type="match status" value="1"/>
</dbReference>
<dbReference type="GO" id="GO:0009251">
    <property type="term" value="P:glucan catabolic process"/>
    <property type="evidence" value="ECO:0007669"/>
    <property type="project" value="TreeGrafter"/>
</dbReference>